<dbReference type="AlphaFoldDB" id="A0A4C1UY74"/>
<sequence>MSGIGNVNWTGNKIESQDRGLKLRPGPESKGQPRIIRRRVGRPLARINDVDSQTTVGKSRLRGEICDVLQRHKDNDDWESPPLRIQDHGTEDALDLLHSQNTWIKSSPTDKAKYVTSLKGTRILVIGSYRHCMHKVVGAETHWVCSTHRVYGRCRATVYTVDDRVIAMDEIHNH</sequence>
<feature type="compositionally biased region" description="Polar residues" evidence="4">
    <location>
        <begin position="1"/>
        <end position="14"/>
    </location>
</feature>
<keyword evidence="3" id="KW-0862">Zinc</keyword>
<evidence type="ECO:0000256" key="1">
    <source>
        <dbReference type="ARBA" id="ARBA00022723"/>
    </source>
</evidence>
<reference evidence="6 7" key="1">
    <citation type="journal article" date="2019" name="Commun. Biol.">
        <title>The bagworm genome reveals a unique fibroin gene that provides high tensile strength.</title>
        <authorList>
            <person name="Kono N."/>
            <person name="Nakamura H."/>
            <person name="Ohtoshi R."/>
            <person name="Tomita M."/>
            <person name="Numata K."/>
            <person name="Arakawa K."/>
        </authorList>
    </citation>
    <scope>NUCLEOTIDE SEQUENCE [LARGE SCALE GENOMIC DNA]</scope>
</reference>
<protein>
    <recommendedName>
        <fullName evidence="5">FLYWCH-type domain-containing protein</fullName>
    </recommendedName>
</protein>
<keyword evidence="2" id="KW-0863">Zinc-finger</keyword>
<dbReference type="GO" id="GO:0008270">
    <property type="term" value="F:zinc ion binding"/>
    <property type="evidence" value="ECO:0007669"/>
    <property type="project" value="UniProtKB-KW"/>
</dbReference>
<name>A0A4C1UY74_EUMVA</name>
<gene>
    <name evidence="6" type="ORF">EVAR_17897_1</name>
</gene>
<dbReference type="Gene3D" id="2.20.25.240">
    <property type="match status" value="1"/>
</dbReference>
<feature type="region of interest" description="Disordered" evidence="4">
    <location>
        <begin position="1"/>
        <end position="32"/>
    </location>
</feature>
<dbReference type="InterPro" id="IPR007588">
    <property type="entry name" value="Znf_FLYWCH"/>
</dbReference>
<dbReference type="EMBL" id="BGZK01000246">
    <property type="protein sequence ID" value="GBP31408.1"/>
    <property type="molecule type" value="Genomic_DNA"/>
</dbReference>
<comment type="caution">
    <text evidence="6">The sequence shown here is derived from an EMBL/GenBank/DDBJ whole genome shotgun (WGS) entry which is preliminary data.</text>
</comment>
<evidence type="ECO:0000256" key="2">
    <source>
        <dbReference type="ARBA" id="ARBA00022771"/>
    </source>
</evidence>
<proteinExistence type="predicted"/>
<evidence type="ECO:0000259" key="5">
    <source>
        <dbReference type="Pfam" id="PF04500"/>
    </source>
</evidence>
<accession>A0A4C1UY74</accession>
<dbReference type="OrthoDB" id="10000497at2759"/>
<evidence type="ECO:0000256" key="3">
    <source>
        <dbReference type="ARBA" id="ARBA00022833"/>
    </source>
</evidence>
<feature type="compositionally biased region" description="Basic and acidic residues" evidence="4">
    <location>
        <begin position="15"/>
        <end position="27"/>
    </location>
</feature>
<dbReference type="Pfam" id="PF04500">
    <property type="entry name" value="FLYWCH"/>
    <property type="match status" value="1"/>
</dbReference>
<organism evidence="6 7">
    <name type="scientific">Eumeta variegata</name>
    <name type="common">Bagworm moth</name>
    <name type="synonym">Eumeta japonica</name>
    <dbReference type="NCBI Taxonomy" id="151549"/>
    <lineage>
        <taxon>Eukaryota</taxon>
        <taxon>Metazoa</taxon>
        <taxon>Ecdysozoa</taxon>
        <taxon>Arthropoda</taxon>
        <taxon>Hexapoda</taxon>
        <taxon>Insecta</taxon>
        <taxon>Pterygota</taxon>
        <taxon>Neoptera</taxon>
        <taxon>Endopterygota</taxon>
        <taxon>Lepidoptera</taxon>
        <taxon>Glossata</taxon>
        <taxon>Ditrysia</taxon>
        <taxon>Tineoidea</taxon>
        <taxon>Psychidae</taxon>
        <taxon>Oiketicinae</taxon>
        <taxon>Eumeta</taxon>
    </lineage>
</organism>
<feature type="domain" description="FLYWCH-type" evidence="5">
    <location>
        <begin position="114"/>
        <end position="174"/>
    </location>
</feature>
<evidence type="ECO:0000313" key="6">
    <source>
        <dbReference type="EMBL" id="GBP31408.1"/>
    </source>
</evidence>
<evidence type="ECO:0000313" key="7">
    <source>
        <dbReference type="Proteomes" id="UP000299102"/>
    </source>
</evidence>
<keyword evidence="7" id="KW-1185">Reference proteome</keyword>
<evidence type="ECO:0000256" key="4">
    <source>
        <dbReference type="SAM" id="MobiDB-lite"/>
    </source>
</evidence>
<keyword evidence="1" id="KW-0479">Metal-binding</keyword>
<dbReference type="Proteomes" id="UP000299102">
    <property type="component" value="Unassembled WGS sequence"/>
</dbReference>